<accession>A0A100XEM2</accession>
<dbReference type="RefSeq" id="WP_003926074.1">
    <property type="nucleotide sequence ID" value="NZ_BCTB01000016.1"/>
</dbReference>
<comment type="caution">
    <text evidence="1">The sequence shown here is derived from an EMBL/GenBank/DDBJ whole genome shotgun (WGS) entry which is preliminary data.</text>
</comment>
<reference evidence="1 2" key="1">
    <citation type="journal article" date="2016" name="Genome Announc.">
        <title>Draft Genome Sequences of Five Rapidly Growing Mycobacterium Species, M. thermoresistibile, M. fortuitum subsp. acetamidolyticum, M. canariasense, M. brisbanense, and M. novocastrense.</title>
        <authorList>
            <person name="Katahira K."/>
            <person name="Ogura Y."/>
            <person name="Gotoh Y."/>
            <person name="Hayashi T."/>
        </authorList>
    </citation>
    <scope>NUCLEOTIDE SEQUENCE [LARGE SCALE GENOMIC DNA]</scope>
    <source>
        <strain evidence="1 2">JCM6362</strain>
    </source>
</reference>
<proteinExistence type="predicted"/>
<evidence type="ECO:0000313" key="1">
    <source>
        <dbReference type="EMBL" id="GAT15217.1"/>
    </source>
</evidence>
<dbReference type="PROSITE" id="PS51257">
    <property type="entry name" value="PROKAR_LIPOPROTEIN"/>
    <property type="match status" value="1"/>
</dbReference>
<sequence>MTRRRRLAAFSTTPALLAVLVVVLLVSGCARVVRGSAVSVFADPFRVAGMPAVDGPSGLRPDADAPTRTVRATDGGPIDQLAASAVSDVEDYWDTAYLDTFGERFTPVRGLVSWDAAELFEVFCSMDTHGLENAAFCFPERTIGWDRGQMLPRLRRANGDMAVVMVLAHEYGHWVSRQAGLTSRRSPILVAEQQADCFAGTYLRWVAEGNSRRFTLSTADGLNDVLAAVVAVRDPVLTEGDWRAGLNEHGSAFERLSAFQFGFTNGPSACAAIDMPEIKQRRGELPVLLPENQTGELPVTERSVRTLLDALTIVFRPAAPPRLTLAAAEAESCPDARPSPPASYCPATNVIAVDLDGLAALGAQSDTTDGLASGDNTAYSVLASRFVLALQREHGGVALNDAKAALRTACLTGVATTKLSAGVVTSDGTSISLTAGDLDEAVSGMLTNGLVASDVHGETVPSGFSRIDAYRLGVLGDASRCYQRFG</sequence>
<dbReference type="OMA" id="IGFTDGP"/>
<dbReference type="STRING" id="1797.RMCT_2187"/>
<gene>
    <name evidence="1" type="ORF">RMCT_2187</name>
</gene>
<dbReference type="SUPFAM" id="SSF55486">
    <property type="entry name" value="Metalloproteases ('zincins'), catalytic domain"/>
    <property type="match status" value="1"/>
</dbReference>
<dbReference type="Pfam" id="PF04228">
    <property type="entry name" value="Zn_peptidase"/>
    <property type="match status" value="1"/>
</dbReference>
<dbReference type="Proteomes" id="UP000069654">
    <property type="component" value="Unassembled WGS sequence"/>
</dbReference>
<dbReference type="InterPro" id="IPR007343">
    <property type="entry name" value="Uncharacterised_pept_Zn_put"/>
</dbReference>
<dbReference type="EMBL" id="BCTB01000016">
    <property type="protein sequence ID" value="GAT15217.1"/>
    <property type="molecule type" value="Genomic_DNA"/>
</dbReference>
<name>A0A100XEM2_MYCTH</name>
<dbReference type="AlphaFoldDB" id="A0A100XEM2"/>
<evidence type="ECO:0000313" key="2">
    <source>
        <dbReference type="Proteomes" id="UP000069654"/>
    </source>
</evidence>
<dbReference type="OrthoDB" id="5168289at2"/>
<reference evidence="2" key="2">
    <citation type="submission" date="2016-02" db="EMBL/GenBank/DDBJ databases">
        <title>Draft genome sequence of five rapidly growing Mycobacterium species.</title>
        <authorList>
            <person name="Katahira K."/>
            <person name="Gotou Y."/>
            <person name="Iida K."/>
            <person name="Ogura Y."/>
            <person name="Hayashi T."/>
        </authorList>
    </citation>
    <scope>NUCLEOTIDE SEQUENCE [LARGE SCALE GENOMIC DNA]</scope>
    <source>
        <strain evidence="2">JCM6362</strain>
    </source>
</reference>
<protein>
    <submittedName>
        <fullName evidence="1">LpqM</fullName>
    </submittedName>
</protein>
<organism evidence="1 2">
    <name type="scientific">Mycolicibacterium thermoresistibile</name>
    <name type="common">Mycobacterium thermoresistibile</name>
    <dbReference type="NCBI Taxonomy" id="1797"/>
    <lineage>
        <taxon>Bacteria</taxon>
        <taxon>Bacillati</taxon>
        <taxon>Actinomycetota</taxon>
        <taxon>Actinomycetes</taxon>
        <taxon>Mycobacteriales</taxon>
        <taxon>Mycobacteriaceae</taxon>
        <taxon>Mycolicibacterium</taxon>
    </lineage>
</organism>